<dbReference type="Proteomes" id="UP000185766">
    <property type="component" value="Unassembled WGS sequence"/>
</dbReference>
<dbReference type="AlphaFoldDB" id="A0A1H7HW55"/>
<protein>
    <recommendedName>
        <fullName evidence="4">DUF2059 domain-containing protein</fullName>
    </recommendedName>
</protein>
<name>A0A1H7HW55_9GAMM</name>
<feature type="chain" id="PRO_5010307536" description="DUF2059 domain-containing protein" evidence="1">
    <location>
        <begin position="19"/>
        <end position="246"/>
    </location>
</feature>
<organism evidence="2 3">
    <name type="scientific">Atopomonas hussainii</name>
    <dbReference type="NCBI Taxonomy" id="1429083"/>
    <lineage>
        <taxon>Bacteria</taxon>
        <taxon>Pseudomonadati</taxon>
        <taxon>Pseudomonadota</taxon>
        <taxon>Gammaproteobacteria</taxon>
        <taxon>Pseudomonadales</taxon>
        <taxon>Pseudomonadaceae</taxon>
        <taxon>Atopomonas</taxon>
    </lineage>
</organism>
<dbReference type="RefSeq" id="WP_074865235.1">
    <property type="nucleotide sequence ID" value="NZ_FOAS01000003.1"/>
</dbReference>
<evidence type="ECO:0000313" key="2">
    <source>
        <dbReference type="EMBL" id="SEK54583.1"/>
    </source>
</evidence>
<feature type="signal peptide" evidence="1">
    <location>
        <begin position="1"/>
        <end position="18"/>
    </location>
</feature>
<evidence type="ECO:0008006" key="4">
    <source>
        <dbReference type="Google" id="ProtNLM"/>
    </source>
</evidence>
<accession>A0A1H7HW55</accession>
<evidence type="ECO:0000313" key="3">
    <source>
        <dbReference type="Proteomes" id="UP000185766"/>
    </source>
</evidence>
<gene>
    <name evidence="2" type="ORF">SAMN05216214_103111</name>
</gene>
<keyword evidence="1" id="KW-0732">Signal</keyword>
<proteinExistence type="predicted"/>
<keyword evidence="3" id="KW-1185">Reference proteome</keyword>
<evidence type="ECO:0000256" key="1">
    <source>
        <dbReference type="SAM" id="SignalP"/>
    </source>
</evidence>
<sequence length="246" mass="26748">MRALLALTLTLLCAPTWADSYEALYQAAGWPQQEVHFQQALKATREGYRSHLPQAVYDSLQHNAERRLGSVQIRQRMLNQLRQQLSSPTEALQFFSGPVGQRVVAQEIHASSPSELKRAQTGMPAMPASPARQALVERLGGVLPVREAGAEVALALGSLAADSLSQMLPGLFDPAQTQNLVQTQRAALQRQMAGDLHNTLLYVYRELEDAELAAFAEFAESPAGRQYYAAALSSLKAGLAVGQTLP</sequence>
<dbReference type="STRING" id="1429083.GCA_001885685_01686"/>
<reference evidence="2 3" key="1">
    <citation type="submission" date="2016-10" db="EMBL/GenBank/DDBJ databases">
        <authorList>
            <person name="de Groot N.N."/>
        </authorList>
    </citation>
    <scope>NUCLEOTIDE SEQUENCE [LARGE SCALE GENOMIC DNA]</scope>
    <source>
        <strain evidence="2 3">JCM 19513</strain>
    </source>
</reference>
<dbReference type="EMBL" id="FOAS01000003">
    <property type="protein sequence ID" value="SEK54583.1"/>
    <property type="molecule type" value="Genomic_DNA"/>
</dbReference>